<dbReference type="PRINTS" id="PR00320">
    <property type="entry name" value="GPROTEINBRPT"/>
</dbReference>
<dbReference type="SUPFAM" id="SSF50998">
    <property type="entry name" value="Quinoprotein alcohol dehydrogenase-like"/>
    <property type="match status" value="1"/>
</dbReference>
<dbReference type="PROSITE" id="PS50082">
    <property type="entry name" value="WD_REPEATS_2"/>
    <property type="match status" value="5"/>
</dbReference>
<dbReference type="InterPro" id="IPR011047">
    <property type="entry name" value="Quinoprotein_ADH-like_sf"/>
</dbReference>
<evidence type="ECO:0000256" key="3">
    <source>
        <dbReference type="PROSITE-ProRule" id="PRU00221"/>
    </source>
</evidence>
<dbReference type="Proteomes" id="UP000187209">
    <property type="component" value="Unassembled WGS sequence"/>
</dbReference>
<dbReference type="PANTHER" id="PTHR19848">
    <property type="entry name" value="WD40 REPEAT PROTEIN"/>
    <property type="match status" value="1"/>
</dbReference>
<dbReference type="SUPFAM" id="SSF50978">
    <property type="entry name" value="WD40 repeat-like"/>
    <property type="match status" value="1"/>
</dbReference>
<organism evidence="4 5">
    <name type="scientific">Stentor coeruleus</name>
    <dbReference type="NCBI Taxonomy" id="5963"/>
    <lineage>
        <taxon>Eukaryota</taxon>
        <taxon>Sar</taxon>
        <taxon>Alveolata</taxon>
        <taxon>Ciliophora</taxon>
        <taxon>Postciliodesmatophora</taxon>
        <taxon>Heterotrichea</taxon>
        <taxon>Heterotrichida</taxon>
        <taxon>Stentoridae</taxon>
        <taxon>Stentor</taxon>
    </lineage>
</organism>
<proteinExistence type="predicted"/>
<keyword evidence="5" id="KW-1185">Reference proteome</keyword>
<dbReference type="OrthoDB" id="6262491at2759"/>
<protein>
    <submittedName>
        <fullName evidence="4">Uncharacterized protein</fullName>
    </submittedName>
</protein>
<dbReference type="PANTHER" id="PTHR19848:SF8">
    <property type="entry name" value="F-BOX AND WD REPEAT DOMAIN CONTAINING 7"/>
    <property type="match status" value="1"/>
</dbReference>
<dbReference type="Gene3D" id="2.130.10.10">
    <property type="entry name" value="YVTN repeat-like/Quinoprotein amine dehydrogenase"/>
    <property type="match status" value="4"/>
</dbReference>
<evidence type="ECO:0000313" key="4">
    <source>
        <dbReference type="EMBL" id="OMJ80901.1"/>
    </source>
</evidence>
<feature type="repeat" description="WD" evidence="3">
    <location>
        <begin position="812"/>
        <end position="853"/>
    </location>
</feature>
<dbReference type="PROSITE" id="PS50294">
    <property type="entry name" value="WD_REPEATS_REGION"/>
    <property type="match status" value="4"/>
</dbReference>
<feature type="repeat" description="WD" evidence="3">
    <location>
        <begin position="211"/>
        <end position="228"/>
    </location>
</feature>
<name>A0A1R2BW27_9CILI</name>
<accession>A0A1R2BW27</accession>
<dbReference type="AlphaFoldDB" id="A0A1R2BW27"/>
<evidence type="ECO:0000256" key="2">
    <source>
        <dbReference type="ARBA" id="ARBA00022737"/>
    </source>
</evidence>
<evidence type="ECO:0000256" key="1">
    <source>
        <dbReference type="ARBA" id="ARBA00022574"/>
    </source>
</evidence>
<feature type="repeat" description="WD" evidence="3">
    <location>
        <begin position="235"/>
        <end position="276"/>
    </location>
</feature>
<evidence type="ECO:0000313" key="5">
    <source>
        <dbReference type="Proteomes" id="UP000187209"/>
    </source>
</evidence>
<dbReference type="InterPro" id="IPR001680">
    <property type="entry name" value="WD40_rpt"/>
</dbReference>
<gene>
    <name evidence="4" type="ORF">SteCoe_18760</name>
</gene>
<reference evidence="4 5" key="1">
    <citation type="submission" date="2016-11" db="EMBL/GenBank/DDBJ databases">
        <title>The macronuclear genome of Stentor coeruleus: a giant cell with tiny introns.</title>
        <authorList>
            <person name="Slabodnick M."/>
            <person name="Ruby J.G."/>
            <person name="Reiff S.B."/>
            <person name="Swart E.C."/>
            <person name="Gosai S."/>
            <person name="Prabakaran S."/>
            <person name="Witkowska E."/>
            <person name="Larue G.E."/>
            <person name="Fisher S."/>
            <person name="Freeman R.M."/>
            <person name="Gunawardena J."/>
            <person name="Chu W."/>
            <person name="Stover N.A."/>
            <person name="Gregory B.D."/>
            <person name="Nowacki M."/>
            <person name="Derisi J."/>
            <person name="Roy S.W."/>
            <person name="Marshall W.F."/>
            <person name="Sood P."/>
        </authorList>
    </citation>
    <scope>NUCLEOTIDE SEQUENCE [LARGE SCALE GENOMIC DNA]</scope>
    <source>
        <strain evidence="4">WM001</strain>
    </source>
</reference>
<keyword evidence="2" id="KW-0677">Repeat</keyword>
<dbReference type="InterPro" id="IPR036322">
    <property type="entry name" value="WD40_repeat_dom_sf"/>
</dbReference>
<feature type="repeat" description="WD" evidence="3">
    <location>
        <begin position="770"/>
        <end position="811"/>
    </location>
</feature>
<keyword evidence="1 3" id="KW-0853">WD repeat</keyword>
<dbReference type="InterPro" id="IPR019775">
    <property type="entry name" value="WD40_repeat_CS"/>
</dbReference>
<dbReference type="SMART" id="SM00320">
    <property type="entry name" value="WD40"/>
    <property type="match status" value="11"/>
</dbReference>
<dbReference type="InterPro" id="IPR020472">
    <property type="entry name" value="WD40_PAC1"/>
</dbReference>
<feature type="repeat" description="WD" evidence="3">
    <location>
        <begin position="525"/>
        <end position="566"/>
    </location>
</feature>
<comment type="caution">
    <text evidence="4">The sequence shown here is derived from an EMBL/GenBank/DDBJ whole genome shotgun (WGS) entry which is preliminary data.</text>
</comment>
<sequence>MTNYDEKNNYFIQQPLRISCDISLESRKQYNFLLEKLIKQIIIHKRYTYEVGLNKIKELEAKTEQILKKSQKNAFYIKNKLKLSKLLEIKRFINQELNHTIKTIEYFILTNFQELDKLSQEAAYLINKKIYSKSDIISLQQLLSRDISESESCVFKKIGKAVASFEKSYIKALLYFSPKVSSDFLKSKFGITTHHTPSSISFIVMPYSCDFFLSGSIDGLIRIWNLKTRLHEFTLNGHEGPITALVLTKNGKVAISGSADKTLIIWNIEKRSLEKHIKNLPSHIKKLELSYDEKYFLSLSENGVLKWWDFETFGETDSSILSSNAIKFNLFSDRYSFILWEENRIIYKNIQEPEDNNHFILDNAKRISTLKISNNNKFILLACEKKIMHLIKSDKIWEYSYCCSHECLINDLAISFNDDFFLTTSQDCRLRYWTLSNKQCKRIFDKYDFSMSKILISRDNNIALTYSSSIGIWNIELAINEYSFEHDKFLSHEFCLSSNGKFLILGRINGSINILDVIDKSFLKIKYHSIKPHCICFSEDKTLVATGSADKTLIIWKIKTGEIVALHAKHTKSINCICINKSNSLVASGSVENVIIVCDIKQKQNLIYLYGHGVIRNLIFIDKSFFIAGSSDNVVYIWDYSLNIRDDIINILTANVDKIVVVGELLSASSKNEIIIYSINKKKVKYNVPIIQVSKIITVNRNFTTIAIGTSHNKLMLWDIKGNKYIITIKKYSIPICAVITEKNKLIIPSEKKFSLIVFDIFRNITEFILKGHKSQINALELSVDENKLASGSNDNTIIIWSLDTRSKEFVLSRYTKEISSLFFTRDNVYLASGYFDGNIKFWNLENKQLAFENYFDSPINSISMTSDNRFLFLGLQNSEVKFYDFEYSAMKILTSFKSPVKKVEVTKDDNYAIFVADGSCLKVWNIRNDCIEIVYTSKENLLNSFAIKKDNLFIYVPSNLSGIAEIKLKNDFIKNNSGFRQDKMQKDAYEIEFTDDIIYNFIKMYDAKSFQRIMNMDSKILELFSNYFYID</sequence>
<dbReference type="Pfam" id="PF00400">
    <property type="entry name" value="WD40"/>
    <property type="match status" value="8"/>
</dbReference>
<dbReference type="InterPro" id="IPR015943">
    <property type="entry name" value="WD40/YVTN_repeat-like_dom_sf"/>
</dbReference>
<dbReference type="EMBL" id="MPUH01000403">
    <property type="protein sequence ID" value="OMJ80901.1"/>
    <property type="molecule type" value="Genomic_DNA"/>
</dbReference>
<dbReference type="PROSITE" id="PS00678">
    <property type="entry name" value="WD_REPEATS_1"/>
    <property type="match status" value="2"/>
</dbReference>